<proteinExistence type="predicted"/>
<comment type="caution">
    <text evidence="1">The sequence shown here is derived from an EMBL/GenBank/DDBJ whole genome shotgun (WGS) entry which is preliminary data.</text>
</comment>
<protein>
    <submittedName>
        <fullName evidence="1">Uncharacterized protein</fullName>
    </submittedName>
</protein>
<keyword evidence="2" id="KW-1185">Reference proteome</keyword>
<dbReference type="EMBL" id="WNTK01006201">
    <property type="protein sequence ID" value="KAG9463679.1"/>
    <property type="molecule type" value="Genomic_DNA"/>
</dbReference>
<organism evidence="1 2">
    <name type="scientific">Eleutherodactylus coqui</name>
    <name type="common">Puerto Rican coqui</name>
    <dbReference type="NCBI Taxonomy" id="57060"/>
    <lineage>
        <taxon>Eukaryota</taxon>
        <taxon>Metazoa</taxon>
        <taxon>Chordata</taxon>
        <taxon>Craniata</taxon>
        <taxon>Vertebrata</taxon>
        <taxon>Euteleostomi</taxon>
        <taxon>Amphibia</taxon>
        <taxon>Batrachia</taxon>
        <taxon>Anura</taxon>
        <taxon>Neobatrachia</taxon>
        <taxon>Hyloidea</taxon>
        <taxon>Eleutherodactylidae</taxon>
        <taxon>Eleutherodactylinae</taxon>
        <taxon>Eleutherodactylus</taxon>
        <taxon>Eleutherodactylus</taxon>
    </lineage>
</organism>
<dbReference type="AlphaFoldDB" id="A0A8J6B5S3"/>
<gene>
    <name evidence="1" type="ORF">GDO78_021297</name>
</gene>
<evidence type="ECO:0000313" key="1">
    <source>
        <dbReference type="EMBL" id="KAG9463679.1"/>
    </source>
</evidence>
<dbReference type="Proteomes" id="UP000770717">
    <property type="component" value="Unassembled WGS sequence"/>
</dbReference>
<name>A0A8J6B5S3_ELECQ</name>
<sequence length="86" mass="10018">MSPPPLICSTVDTIWSEEVFRSLQSPFLYNHFHYFTQRPDFFGIGAVQHRQPYTRSTISSALGRHFYASSQLFYQSMADKREPLTP</sequence>
<reference evidence="1" key="1">
    <citation type="thesis" date="2020" institute="ProQuest LLC" country="789 East Eisenhower Parkway, Ann Arbor, MI, USA">
        <title>Comparative Genomics and Chromosome Evolution.</title>
        <authorList>
            <person name="Mudd A.B."/>
        </authorList>
    </citation>
    <scope>NUCLEOTIDE SEQUENCE</scope>
    <source>
        <strain evidence="1">HN-11 Male</strain>
        <tissue evidence="1">Kidney and liver</tissue>
    </source>
</reference>
<accession>A0A8J6B5S3</accession>
<evidence type="ECO:0000313" key="2">
    <source>
        <dbReference type="Proteomes" id="UP000770717"/>
    </source>
</evidence>